<dbReference type="Gene3D" id="3.40.50.1820">
    <property type="entry name" value="alpha/beta hydrolase"/>
    <property type="match status" value="1"/>
</dbReference>
<dbReference type="PANTHER" id="PTHR10992:SF872">
    <property type="entry name" value="METHYLESTERASE 11, CHLOROPLASTIC-RELATED"/>
    <property type="match status" value="1"/>
</dbReference>
<gene>
    <name evidence="1" type="ORF">GO499_01565</name>
</gene>
<keyword evidence="2" id="KW-1185">Reference proteome</keyword>
<evidence type="ECO:0000313" key="1">
    <source>
        <dbReference type="EMBL" id="QHQ33960.1"/>
    </source>
</evidence>
<dbReference type="EMBL" id="CP046620">
    <property type="protein sequence ID" value="QHQ33960.1"/>
    <property type="molecule type" value="Genomic_DNA"/>
</dbReference>
<dbReference type="GO" id="GO:0080030">
    <property type="term" value="F:methyl indole-3-acetate esterase activity"/>
    <property type="evidence" value="ECO:0007669"/>
    <property type="project" value="TreeGrafter"/>
</dbReference>
<accession>A0A6P1SWD1</accession>
<sequence length="182" mass="20527">MISRLPTDRKTHVVVHSRYGVLASALAERAPERIARTVYLASYMLPTGGRAAEYFRRDRASLLQPHVSVSATGMWDALSPEIYRDGLYHDCSVEDNALGRSLLCREPLRPALSRLRLTEARFGQVPRAYIRLTEDRAVTPALQDRCLSETPVERVANIDASHSAYFSRPDDLTRTILDLCRT</sequence>
<organism evidence="1 2">
    <name type="scientific">Algicella marina</name>
    <dbReference type="NCBI Taxonomy" id="2683284"/>
    <lineage>
        <taxon>Bacteria</taxon>
        <taxon>Pseudomonadati</taxon>
        <taxon>Pseudomonadota</taxon>
        <taxon>Alphaproteobacteria</taxon>
        <taxon>Rhodobacterales</taxon>
        <taxon>Paracoccaceae</taxon>
        <taxon>Algicella</taxon>
    </lineage>
</organism>
<dbReference type="Proteomes" id="UP000464495">
    <property type="component" value="Chromosome"/>
</dbReference>
<dbReference type="SUPFAM" id="SSF53474">
    <property type="entry name" value="alpha/beta-Hydrolases"/>
    <property type="match status" value="1"/>
</dbReference>
<dbReference type="RefSeq" id="WP_161860532.1">
    <property type="nucleotide sequence ID" value="NZ_CP046620.1"/>
</dbReference>
<dbReference type="PANTHER" id="PTHR10992">
    <property type="entry name" value="METHYLESTERASE FAMILY MEMBER"/>
    <property type="match status" value="1"/>
</dbReference>
<evidence type="ECO:0000313" key="2">
    <source>
        <dbReference type="Proteomes" id="UP000464495"/>
    </source>
</evidence>
<dbReference type="KEGG" id="amaq:GO499_01565"/>
<dbReference type="GO" id="GO:0009696">
    <property type="term" value="P:salicylic acid metabolic process"/>
    <property type="evidence" value="ECO:0007669"/>
    <property type="project" value="TreeGrafter"/>
</dbReference>
<dbReference type="InterPro" id="IPR029058">
    <property type="entry name" value="AB_hydrolase_fold"/>
</dbReference>
<dbReference type="InterPro" id="IPR045889">
    <property type="entry name" value="MES/HNL"/>
</dbReference>
<dbReference type="GO" id="GO:0009694">
    <property type="term" value="P:jasmonic acid metabolic process"/>
    <property type="evidence" value="ECO:0007669"/>
    <property type="project" value="TreeGrafter"/>
</dbReference>
<protein>
    <recommendedName>
        <fullName evidence="3">Alpha/beta hydrolase</fullName>
    </recommendedName>
</protein>
<name>A0A6P1SWD1_9RHOB</name>
<dbReference type="GO" id="GO:0080031">
    <property type="term" value="F:methyl salicylate esterase activity"/>
    <property type="evidence" value="ECO:0007669"/>
    <property type="project" value="TreeGrafter"/>
</dbReference>
<dbReference type="AlphaFoldDB" id="A0A6P1SWD1"/>
<reference evidence="1 2" key="1">
    <citation type="submission" date="2019-12" db="EMBL/GenBank/DDBJ databases">
        <title>Complete genome sequence of Algicella marina strain 9Alg 56(T) isolated from the red alga Tichocarpus crinitus.</title>
        <authorList>
            <person name="Kim S.-G."/>
            <person name="Nedashkovskaya O.I."/>
        </authorList>
    </citation>
    <scope>NUCLEOTIDE SEQUENCE [LARGE SCALE GENOMIC DNA]</scope>
    <source>
        <strain evidence="1 2">9Alg 56</strain>
    </source>
</reference>
<proteinExistence type="predicted"/>
<dbReference type="GO" id="GO:0080032">
    <property type="term" value="F:methyl jasmonate esterase activity"/>
    <property type="evidence" value="ECO:0007669"/>
    <property type="project" value="TreeGrafter"/>
</dbReference>
<evidence type="ECO:0008006" key="3">
    <source>
        <dbReference type="Google" id="ProtNLM"/>
    </source>
</evidence>